<evidence type="ECO:0000313" key="4">
    <source>
        <dbReference type="EMBL" id="GBF96383.1"/>
    </source>
</evidence>
<dbReference type="AlphaFoldDB" id="A0A2V0PEQ1"/>
<keyword evidence="1" id="KW-0813">Transport</keyword>
<dbReference type="SUPFAM" id="SSF58038">
    <property type="entry name" value="SNARE fusion complex"/>
    <property type="match status" value="1"/>
</dbReference>
<evidence type="ECO:0000313" key="5">
    <source>
        <dbReference type="Proteomes" id="UP000247498"/>
    </source>
</evidence>
<dbReference type="FunCoup" id="A0A2V0PEQ1">
    <property type="interactions" value="921"/>
</dbReference>
<sequence>MSLYDVQQRADAILQKYAQYEPQAKSPAPKAGVDPFNEELAALHAAVDELMRQAADVAEEKSRTAVATKNAEIRRSKQQLLTDGIEGLTKKSRRGRGVTRAAYEERQQKIKELVDRVYSVPDGMGANRSRSFSSKMNSFGAASSGSSLTLSIGGPSGIAANPLWHKATEDTARFEQEWEASRARQDEALDRIERGVSSLADLAKAAGDELARQAPVLDEADRQTGAAARGVRSNNAKLRGVVLQVRGKRNFCIDVTLMVILLGLVAYLVTVVQKWQKH</sequence>
<proteinExistence type="predicted"/>
<dbReference type="InParanoid" id="A0A2V0PEQ1"/>
<keyword evidence="5" id="KW-1185">Reference proteome</keyword>
<evidence type="ECO:0000256" key="1">
    <source>
        <dbReference type="ARBA" id="ARBA00022927"/>
    </source>
</evidence>
<reference evidence="4 5" key="1">
    <citation type="journal article" date="2018" name="Sci. Rep.">
        <title>Raphidocelis subcapitata (=Pseudokirchneriella subcapitata) provides an insight into genome evolution and environmental adaptations in the Sphaeropleales.</title>
        <authorList>
            <person name="Suzuki S."/>
            <person name="Yamaguchi H."/>
            <person name="Nakajima N."/>
            <person name="Kawachi M."/>
        </authorList>
    </citation>
    <scope>NUCLEOTIDE SEQUENCE [LARGE SCALE GENOMIC DNA]</scope>
    <source>
        <strain evidence="4 5">NIES-35</strain>
    </source>
</reference>
<comment type="caution">
    <text evidence="4">The sequence shown here is derived from an EMBL/GenBank/DDBJ whole genome shotgun (WGS) entry which is preliminary data.</text>
</comment>
<keyword evidence="1" id="KW-0653">Protein transport</keyword>
<keyword evidence="2" id="KW-0472">Membrane</keyword>
<dbReference type="PROSITE" id="PS50192">
    <property type="entry name" value="T_SNARE"/>
    <property type="match status" value="1"/>
</dbReference>
<dbReference type="EMBL" id="BDRX01000079">
    <property type="protein sequence ID" value="GBF96383.1"/>
    <property type="molecule type" value="Genomic_DNA"/>
</dbReference>
<feature type="transmembrane region" description="Helical" evidence="2">
    <location>
        <begin position="255"/>
        <end position="272"/>
    </location>
</feature>
<dbReference type="Gene3D" id="1.20.5.110">
    <property type="match status" value="1"/>
</dbReference>
<evidence type="ECO:0000256" key="2">
    <source>
        <dbReference type="SAM" id="Phobius"/>
    </source>
</evidence>
<dbReference type="InterPro" id="IPR000727">
    <property type="entry name" value="T_SNARE_dom"/>
</dbReference>
<dbReference type="OrthoDB" id="29755at2759"/>
<protein>
    <recommendedName>
        <fullName evidence="3">t-SNARE coiled-coil homology domain-containing protein</fullName>
    </recommendedName>
</protein>
<dbReference type="CDD" id="cd15841">
    <property type="entry name" value="SNARE_Qc"/>
    <property type="match status" value="1"/>
</dbReference>
<evidence type="ECO:0000259" key="3">
    <source>
        <dbReference type="PROSITE" id="PS50192"/>
    </source>
</evidence>
<organism evidence="4 5">
    <name type="scientific">Raphidocelis subcapitata</name>
    <dbReference type="NCBI Taxonomy" id="307507"/>
    <lineage>
        <taxon>Eukaryota</taxon>
        <taxon>Viridiplantae</taxon>
        <taxon>Chlorophyta</taxon>
        <taxon>core chlorophytes</taxon>
        <taxon>Chlorophyceae</taxon>
        <taxon>CS clade</taxon>
        <taxon>Sphaeropleales</taxon>
        <taxon>Selenastraceae</taxon>
        <taxon>Raphidocelis</taxon>
    </lineage>
</organism>
<feature type="domain" description="T-SNARE coiled-coil homology" evidence="3">
    <location>
        <begin position="179"/>
        <end position="241"/>
    </location>
</feature>
<dbReference type="GO" id="GO:0015031">
    <property type="term" value="P:protein transport"/>
    <property type="evidence" value="ECO:0007669"/>
    <property type="project" value="UniProtKB-KW"/>
</dbReference>
<name>A0A2V0PEQ1_9CHLO</name>
<dbReference type="Proteomes" id="UP000247498">
    <property type="component" value="Unassembled WGS sequence"/>
</dbReference>
<accession>A0A2V0PEQ1</accession>
<keyword evidence="2" id="KW-0812">Transmembrane</keyword>
<keyword evidence="2" id="KW-1133">Transmembrane helix</keyword>
<dbReference type="STRING" id="307507.A0A2V0PEQ1"/>
<gene>
    <name evidence="4" type="ORF">Rsub_09182</name>
</gene>